<evidence type="ECO:0000313" key="2">
    <source>
        <dbReference type="Proteomes" id="UP001314170"/>
    </source>
</evidence>
<keyword evidence="2" id="KW-1185">Reference proteome</keyword>
<reference evidence="1 2" key="1">
    <citation type="submission" date="2024-01" db="EMBL/GenBank/DDBJ databases">
        <authorList>
            <person name="Waweru B."/>
        </authorList>
    </citation>
    <scope>NUCLEOTIDE SEQUENCE [LARGE SCALE GENOMIC DNA]</scope>
</reference>
<accession>A0AAV1SH91</accession>
<dbReference type="Proteomes" id="UP001314170">
    <property type="component" value="Unassembled WGS sequence"/>
</dbReference>
<comment type="caution">
    <text evidence="1">The sequence shown here is derived from an EMBL/GenBank/DDBJ whole genome shotgun (WGS) entry which is preliminary data.</text>
</comment>
<evidence type="ECO:0000313" key="1">
    <source>
        <dbReference type="EMBL" id="CAK7350117.1"/>
    </source>
</evidence>
<proteinExistence type="predicted"/>
<organism evidence="1 2">
    <name type="scientific">Dovyalis caffra</name>
    <dbReference type="NCBI Taxonomy" id="77055"/>
    <lineage>
        <taxon>Eukaryota</taxon>
        <taxon>Viridiplantae</taxon>
        <taxon>Streptophyta</taxon>
        <taxon>Embryophyta</taxon>
        <taxon>Tracheophyta</taxon>
        <taxon>Spermatophyta</taxon>
        <taxon>Magnoliopsida</taxon>
        <taxon>eudicotyledons</taxon>
        <taxon>Gunneridae</taxon>
        <taxon>Pentapetalae</taxon>
        <taxon>rosids</taxon>
        <taxon>fabids</taxon>
        <taxon>Malpighiales</taxon>
        <taxon>Salicaceae</taxon>
        <taxon>Flacourtieae</taxon>
        <taxon>Dovyalis</taxon>
    </lineage>
</organism>
<gene>
    <name evidence="1" type="ORF">DCAF_LOCUS22843</name>
</gene>
<protein>
    <submittedName>
        <fullName evidence="1">Uncharacterized protein</fullName>
    </submittedName>
</protein>
<name>A0AAV1SH91_9ROSI</name>
<dbReference type="EMBL" id="CAWUPB010001184">
    <property type="protein sequence ID" value="CAK7350117.1"/>
    <property type="molecule type" value="Genomic_DNA"/>
</dbReference>
<dbReference type="AlphaFoldDB" id="A0AAV1SH91"/>
<sequence length="75" mass="8159">MSVQLIVSPTQAHANGKKEVRNVQIESNGGQNILIIREALNRVVGVINNISTENQSTNSTINCRLMLSQMGRTPA</sequence>